<proteinExistence type="predicted"/>
<gene>
    <name evidence="1" type="ORF">IPV69_14210</name>
</gene>
<accession>A0A7M2X3U7</accession>
<organism evidence="1 2">
    <name type="scientific">Humisphaera borealis</name>
    <dbReference type="NCBI Taxonomy" id="2807512"/>
    <lineage>
        <taxon>Bacteria</taxon>
        <taxon>Pseudomonadati</taxon>
        <taxon>Planctomycetota</taxon>
        <taxon>Phycisphaerae</taxon>
        <taxon>Tepidisphaerales</taxon>
        <taxon>Tepidisphaeraceae</taxon>
        <taxon>Humisphaera</taxon>
    </lineage>
</organism>
<keyword evidence="2" id="KW-1185">Reference proteome</keyword>
<name>A0A7M2X3U7_9BACT</name>
<dbReference type="KEGG" id="hbs:IPV69_14210"/>
<dbReference type="EMBL" id="CP063458">
    <property type="protein sequence ID" value="QOV92428.1"/>
    <property type="molecule type" value="Genomic_DNA"/>
</dbReference>
<dbReference type="InterPro" id="IPR045709">
    <property type="entry name" value="DUF6065"/>
</dbReference>
<dbReference type="Proteomes" id="UP000593765">
    <property type="component" value="Chromosome"/>
</dbReference>
<dbReference type="Pfam" id="PF19541">
    <property type="entry name" value="DUF6065"/>
    <property type="match status" value="1"/>
</dbReference>
<sequence length="244" mass="28096">MAYRVSNRPAFKLVRAPLDRKWMDDSRDRFAYRCLPLLIANQSGWLALNSVPFRASWNGGWDKACMAVEALDGVSELPAITHFGEGVLTFHMPWLFRTPPGWNLWAHGIPNHPKDGIVALEGVIETDWALATFTMNWKFTARNMWVTFEKDEPICMLTPFRRGDLESLDPVEKDLAENPEMHAAYTEWSASREKFIKDLNKPGSEAQAMKWEKDYFRGLGPDGKVMPQHQTRLTLKEFEPIKKK</sequence>
<evidence type="ECO:0000313" key="2">
    <source>
        <dbReference type="Proteomes" id="UP000593765"/>
    </source>
</evidence>
<protein>
    <submittedName>
        <fullName evidence="1">Uncharacterized protein</fullName>
    </submittedName>
</protein>
<dbReference type="AlphaFoldDB" id="A0A7M2X3U7"/>
<reference evidence="1 2" key="1">
    <citation type="submission" date="2020-10" db="EMBL/GenBank/DDBJ databases">
        <title>Wide distribution of Phycisphaera-like planctomycetes from WD2101 soil group in peatlands and genome analysis of the first cultivated representative.</title>
        <authorList>
            <person name="Dedysh S.N."/>
            <person name="Beletsky A.V."/>
            <person name="Ivanova A."/>
            <person name="Kulichevskaya I.S."/>
            <person name="Suzina N.E."/>
            <person name="Philippov D.A."/>
            <person name="Rakitin A.L."/>
            <person name="Mardanov A.V."/>
            <person name="Ravin N.V."/>
        </authorList>
    </citation>
    <scope>NUCLEOTIDE SEQUENCE [LARGE SCALE GENOMIC DNA]</scope>
    <source>
        <strain evidence="1 2">M1803</strain>
    </source>
</reference>
<evidence type="ECO:0000313" key="1">
    <source>
        <dbReference type="EMBL" id="QOV92428.1"/>
    </source>
</evidence>